<feature type="compositionally biased region" description="Low complexity" evidence="1">
    <location>
        <begin position="582"/>
        <end position="595"/>
    </location>
</feature>
<dbReference type="VEuPathDB" id="FungiDB:EMCG_05011"/>
<organism evidence="2 3">
    <name type="scientific">[Emmonsia] crescens</name>
    <dbReference type="NCBI Taxonomy" id="73230"/>
    <lineage>
        <taxon>Eukaryota</taxon>
        <taxon>Fungi</taxon>
        <taxon>Dikarya</taxon>
        <taxon>Ascomycota</taxon>
        <taxon>Pezizomycotina</taxon>
        <taxon>Eurotiomycetes</taxon>
        <taxon>Eurotiomycetidae</taxon>
        <taxon>Onygenales</taxon>
        <taxon>Ajellomycetaceae</taxon>
        <taxon>Emergomyces</taxon>
    </lineage>
</organism>
<feature type="region of interest" description="Disordered" evidence="1">
    <location>
        <begin position="878"/>
        <end position="997"/>
    </location>
</feature>
<dbReference type="AlphaFoldDB" id="A0A2B7ZIN3"/>
<feature type="compositionally biased region" description="Polar residues" evidence="1">
    <location>
        <begin position="885"/>
        <end position="905"/>
    </location>
</feature>
<feature type="compositionally biased region" description="Polar residues" evidence="1">
    <location>
        <begin position="811"/>
        <end position="824"/>
    </location>
</feature>
<protein>
    <submittedName>
        <fullName evidence="2">Uncharacterized protein</fullName>
    </submittedName>
</protein>
<feature type="compositionally biased region" description="Polar residues" evidence="1">
    <location>
        <begin position="564"/>
        <end position="581"/>
    </location>
</feature>
<feature type="region of interest" description="Disordered" evidence="1">
    <location>
        <begin position="525"/>
        <end position="595"/>
    </location>
</feature>
<name>A0A2B7ZIN3_9EURO</name>
<feature type="compositionally biased region" description="Polar residues" evidence="1">
    <location>
        <begin position="534"/>
        <end position="548"/>
    </location>
</feature>
<gene>
    <name evidence="2" type="ORF">GX50_00849</name>
</gene>
<sequence>MDEEERQRRMQELQMADLGTARREYISTVDLPNKYRHVGLDQIEVIRAANMKGSEVQKIAEINKAQLSAWNNAHQTIGGDVQLEELDGMMSGQSHRAQLCDMIRAKGGQEYIRDPAAPPRGPSRGSHSPRAFNGPGRGGGVAGSRGRGGFSKTPLAPKNTPSPHALGNIGNHPVERPQDWRRYLDTALHPDVDENFPGKHGKLRDIAATLQATKSDRGSRGRGRAGTVKTRRVVDPSANFEAMLAGPSDFMAVAKAHSDPPETMQNAVTQSVTASSLQKVAKEEVHTQEETSHKEVILEGGIKGVTETQTNEETRVTVAEERHVKGTVLLEQNIEPTAANPWAIQVVSLPFDSIGTGPTDLGGQKTDKGFRSSLPKPLLASEESTLLVDLMRKSRPTSSLASPVRYQHVDSGNNKEPGSTFRDITPPSMQMLLPEVCGNKVENSQDGTSNAAMKGALDLLIDRLQNELDQVNQIIEDSPKTTESTGIGTYLLSRKQQLEREIAEAIEMESDIVLPFSALTLEDTSHRQPKGELSVSQEILTPEAPNNSMDKKEEVPLEPYLGSPSVSSGPPNIAPQQASFISTHTPPNPTATSSTFTSSACDIIGNHLLPGRYSSSAKSDLETPKVMSGSSSLHGFSTTPGAPVMGEPMSPPHAAVRVDHNYSINQLQMQDTPNIPDNATTRQYMQSTPELPQRPVEPWNVHAPLQQNTPFSTTTQQYSSSLHHSPEQSDLLSYPIASATVAAQYPGVPSQSQHAAQIPQSLFSTASTLSRESSEQTKPVALRVSPNFPMSAATMQYSGALFQHQEEKAVSQSPGISTPASQNPPCCRNKPATPTFVPNLPESAVTLQSSGAVSNASIRATASPQPTGQENRNLYTARTTRKNSEASISSSNNPPRLSGLQNSKWATLAGAPTSPKGGRKQFAAPPAGAPTSPKGGRKQSAAPRPGNGPGGINRFATEMARHGVSVSKRAMDESTTNSGPSKRQKESSSLASSKWAS</sequence>
<feature type="region of interest" description="Disordered" evidence="1">
    <location>
        <begin position="615"/>
        <end position="635"/>
    </location>
</feature>
<dbReference type="Proteomes" id="UP000226031">
    <property type="component" value="Unassembled WGS sequence"/>
</dbReference>
<dbReference type="STRING" id="73230.A0A2B7ZIN3"/>
<feature type="compositionally biased region" description="Low complexity" evidence="1">
    <location>
        <begin position="987"/>
        <end position="997"/>
    </location>
</feature>
<feature type="region of interest" description="Disordered" evidence="1">
    <location>
        <begin position="811"/>
        <end position="833"/>
    </location>
</feature>
<feature type="region of interest" description="Disordered" evidence="1">
    <location>
        <begin position="397"/>
        <end position="425"/>
    </location>
</feature>
<reference evidence="2 3" key="1">
    <citation type="submission" date="2017-10" db="EMBL/GenBank/DDBJ databases">
        <title>Comparative genomics in systemic dimorphic fungi from Ajellomycetaceae.</title>
        <authorList>
            <person name="Munoz J.F."/>
            <person name="Mcewen J.G."/>
            <person name="Clay O.K."/>
            <person name="Cuomo C.A."/>
        </authorList>
    </citation>
    <scope>NUCLEOTIDE SEQUENCE [LARGE SCALE GENOMIC DNA]</scope>
    <source>
        <strain evidence="2 3">UAMH4076</strain>
    </source>
</reference>
<accession>A0A2B7ZIN3</accession>
<proteinExistence type="predicted"/>
<evidence type="ECO:0000256" key="1">
    <source>
        <dbReference type="SAM" id="MobiDB-lite"/>
    </source>
</evidence>
<evidence type="ECO:0000313" key="2">
    <source>
        <dbReference type="EMBL" id="PGH36344.1"/>
    </source>
</evidence>
<evidence type="ECO:0000313" key="3">
    <source>
        <dbReference type="Proteomes" id="UP000226031"/>
    </source>
</evidence>
<feature type="compositionally biased region" description="Gly residues" evidence="1">
    <location>
        <begin position="135"/>
        <end position="149"/>
    </location>
</feature>
<dbReference type="EMBL" id="PDND01000009">
    <property type="protein sequence ID" value="PGH36344.1"/>
    <property type="molecule type" value="Genomic_DNA"/>
</dbReference>
<comment type="caution">
    <text evidence="2">The sequence shown here is derived from an EMBL/GenBank/DDBJ whole genome shotgun (WGS) entry which is preliminary data.</text>
</comment>
<keyword evidence="3" id="KW-1185">Reference proteome</keyword>
<feature type="region of interest" description="Disordered" evidence="1">
    <location>
        <begin position="112"/>
        <end position="174"/>
    </location>
</feature>